<reference evidence="1" key="1">
    <citation type="submission" date="2020-03" db="EMBL/GenBank/DDBJ databases">
        <title>The deep terrestrial virosphere.</title>
        <authorList>
            <person name="Holmfeldt K."/>
            <person name="Nilsson E."/>
            <person name="Simone D."/>
            <person name="Lopez-Fernandez M."/>
            <person name="Wu X."/>
            <person name="de Brujin I."/>
            <person name="Lundin D."/>
            <person name="Andersson A."/>
            <person name="Bertilsson S."/>
            <person name="Dopson M."/>
        </authorList>
    </citation>
    <scope>NUCLEOTIDE SEQUENCE</scope>
    <source>
        <strain evidence="1">MM415B04671</strain>
    </source>
</reference>
<name>A0A6M3LBD3_9ZZZZ</name>
<proteinExistence type="predicted"/>
<gene>
    <name evidence="1" type="ORF">MM415B04671_0012</name>
</gene>
<sequence>MNDLFTHKTMKERVKDFCRENGFTTSIDLQNLMDKIKREEGIVPGLLRIHREARDLVKTEYRNGVLMIINPEGVLHRLSRDEKIFRGFDKRFAVYWWIK</sequence>
<evidence type="ECO:0000313" key="1">
    <source>
        <dbReference type="EMBL" id="QJA92437.1"/>
    </source>
</evidence>
<dbReference type="EMBL" id="MT143066">
    <property type="protein sequence ID" value="QJA92437.1"/>
    <property type="molecule type" value="Genomic_DNA"/>
</dbReference>
<dbReference type="AlphaFoldDB" id="A0A6M3LBD3"/>
<organism evidence="1">
    <name type="scientific">viral metagenome</name>
    <dbReference type="NCBI Taxonomy" id="1070528"/>
    <lineage>
        <taxon>unclassified sequences</taxon>
        <taxon>metagenomes</taxon>
        <taxon>organismal metagenomes</taxon>
    </lineage>
</organism>
<accession>A0A6M3LBD3</accession>
<protein>
    <submittedName>
        <fullName evidence="1">Uncharacterized protein</fullName>
    </submittedName>
</protein>